<dbReference type="GO" id="GO:0004497">
    <property type="term" value="F:monooxygenase activity"/>
    <property type="evidence" value="ECO:0007669"/>
    <property type="project" value="UniProtKB-KW"/>
</dbReference>
<evidence type="ECO:0000313" key="3">
    <source>
        <dbReference type="Proteomes" id="UP000327085"/>
    </source>
</evidence>
<dbReference type="InterPro" id="IPR050307">
    <property type="entry name" value="Sterol_Desaturase_Related"/>
</dbReference>
<accession>A0A5E4F6X0</accession>
<dbReference type="Proteomes" id="UP000327085">
    <property type="component" value="Chromosome 5"/>
</dbReference>
<organism evidence="2 3">
    <name type="scientific">Prunus dulcis</name>
    <name type="common">Almond</name>
    <name type="synonym">Amygdalus dulcis</name>
    <dbReference type="NCBI Taxonomy" id="3755"/>
    <lineage>
        <taxon>Eukaryota</taxon>
        <taxon>Viridiplantae</taxon>
        <taxon>Streptophyta</taxon>
        <taxon>Embryophyta</taxon>
        <taxon>Tracheophyta</taxon>
        <taxon>Spermatophyta</taxon>
        <taxon>Magnoliopsida</taxon>
        <taxon>eudicotyledons</taxon>
        <taxon>Gunneridae</taxon>
        <taxon>Pentapetalae</taxon>
        <taxon>rosids</taxon>
        <taxon>fabids</taxon>
        <taxon>Rosales</taxon>
        <taxon>Rosaceae</taxon>
        <taxon>Amygdaloideae</taxon>
        <taxon>Amygdaleae</taxon>
        <taxon>Prunus</taxon>
    </lineage>
</organism>
<proteinExistence type="predicted"/>
<dbReference type="PANTHER" id="PTHR11863">
    <property type="entry name" value="STEROL DESATURASE"/>
    <property type="match status" value="1"/>
</dbReference>
<dbReference type="EMBL" id="CABIKO010000071">
    <property type="protein sequence ID" value="VVA23432.1"/>
    <property type="molecule type" value="Genomic_DNA"/>
</dbReference>
<dbReference type="OMA" id="AINIHNG"/>
<keyword evidence="1" id="KW-0812">Transmembrane</keyword>
<feature type="transmembrane region" description="Helical" evidence="1">
    <location>
        <begin position="42"/>
        <end position="67"/>
    </location>
</feature>
<name>A0A5E4F6X0_PRUDU</name>
<keyword evidence="2" id="KW-0560">Oxidoreductase</keyword>
<reference evidence="3" key="1">
    <citation type="journal article" date="2020" name="Plant J.">
        <title>Transposons played a major role in the diversification between the closely related almond and peach genomes: results from the almond genome sequence.</title>
        <authorList>
            <person name="Alioto T."/>
            <person name="Alexiou K.G."/>
            <person name="Bardil A."/>
            <person name="Barteri F."/>
            <person name="Castanera R."/>
            <person name="Cruz F."/>
            <person name="Dhingra A."/>
            <person name="Duval H."/>
            <person name="Fernandez I Marti A."/>
            <person name="Frias L."/>
            <person name="Galan B."/>
            <person name="Garcia J.L."/>
            <person name="Howad W."/>
            <person name="Gomez-Garrido J."/>
            <person name="Gut M."/>
            <person name="Julca I."/>
            <person name="Morata J."/>
            <person name="Puigdomenech P."/>
            <person name="Ribeca P."/>
            <person name="Rubio Cabetas M.J."/>
            <person name="Vlasova A."/>
            <person name="Wirthensohn M."/>
            <person name="Garcia-Mas J."/>
            <person name="Gabaldon T."/>
            <person name="Casacuberta J.M."/>
            <person name="Arus P."/>
        </authorList>
    </citation>
    <scope>NUCLEOTIDE SEQUENCE [LARGE SCALE GENOMIC DNA]</scope>
    <source>
        <strain evidence="3">cv. Texas</strain>
    </source>
</reference>
<dbReference type="InParanoid" id="A0A5E4F6X0"/>
<keyword evidence="1" id="KW-0472">Membrane</keyword>
<dbReference type="AlphaFoldDB" id="A0A5E4F6X0"/>
<keyword evidence="2" id="KW-0503">Monooxygenase</keyword>
<sequence>MLPYQTLEEAASALGRNLTFAETLWFNYSASKSDYVLYLHNILFLFVIFSVVPLPLVFAEVLSWAGLDRYKIQPKVRLPFSDMLKCYKDVMRMFILIVGPLQLVSYPSVQIIGIRTGLPLPSGWEKLFQLLVYFLVEDYTNYCIHRFLHSKLGYEKVHRVQHKYTAPFRFAAPYAPGHMVTFWSWSRLRPLKTRSGDDFPWRC</sequence>
<gene>
    <name evidence="2" type="ORF">ALMOND_2B029704</name>
</gene>
<protein>
    <submittedName>
        <fullName evidence="2">PREDICTED: methylsterol monooxygenase</fullName>
    </submittedName>
</protein>
<dbReference type="Gramene" id="VVA23432">
    <property type="protein sequence ID" value="VVA23432"/>
    <property type="gene ID" value="Prudul26B029704"/>
</dbReference>
<evidence type="ECO:0000313" key="2">
    <source>
        <dbReference type="EMBL" id="VVA23432.1"/>
    </source>
</evidence>
<evidence type="ECO:0000256" key="1">
    <source>
        <dbReference type="SAM" id="Phobius"/>
    </source>
</evidence>
<keyword evidence="1" id="KW-1133">Transmembrane helix</keyword>